<dbReference type="Proteomes" id="UP001595847">
    <property type="component" value="Unassembled WGS sequence"/>
</dbReference>
<evidence type="ECO:0000313" key="1">
    <source>
        <dbReference type="EMBL" id="MFC3996417.1"/>
    </source>
</evidence>
<dbReference type="Pfam" id="PF04328">
    <property type="entry name" value="Sel_put"/>
    <property type="match status" value="1"/>
</dbReference>
<dbReference type="EMBL" id="JBHSBH010000007">
    <property type="protein sequence ID" value="MFC3996417.1"/>
    <property type="molecule type" value="Genomic_DNA"/>
</dbReference>
<reference evidence="2" key="1">
    <citation type="journal article" date="2019" name="Int. J. Syst. Evol. Microbiol.">
        <title>The Global Catalogue of Microorganisms (GCM) 10K type strain sequencing project: providing services to taxonomists for standard genome sequencing and annotation.</title>
        <authorList>
            <consortium name="The Broad Institute Genomics Platform"/>
            <consortium name="The Broad Institute Genome Sequencing Center for Infectious Disease"/>
            <person name="Wu L."/>
            <person name="Ma J."/>
        </authorList>
    </citation>
    <scope>NUCLEOTIDE SEQUENCE [LARGE SCALE GENOMIC DNA]</scope>
    <source>
        <strain evidence="2">TBRC 1826</strain>
    </source>
</reference>
<dbReference type="RefSeq" id="WP_378532434.1">
    <property type="nucleotide sequence ID" value="NZ_JBHSBH010000007.1"/>
</dbReference>
<comment type="caution">
    <text evidence="1">The sequence shown here is derived from an EMBL/GenBank/DDBJ whole genome shotgun (WGS) entry which is preliminary data.</text>
</comment>
<keyword evidence="2" id="KW-1185">Reference proteome</keyword>
<evidence type="ECO:0000313" key="2">
    <source>
        <dbReference type="Proteomes" id="UP001595847"/>
    </source>
</evidence>
<name>A0ABV8FN65_9ACTN</name>
<organism evidence="1 2">
    <name type="scientific">Nocardiopsis sediminis</name>
    <dbReference type="NCBI Taxonomy" id="1778267"/>
    <lineage>
        <taxon>Bacteria</taxon>
        <taxon>Bacillati</taxon>
        <taxon>Actinomycetota</taxon>
        <taxon>Actinomycetes</taxon>
        <taxon>Streptosporangiales</taxon>
        <taxon>Nocardiopsidaceae</taxon>
        <taxon>Nocardiopsis</taxon>
    </lineage>
</organism>
<accession>A0ABV8FN65</accession>
<dbReference type="InterPro" id="IPR007423">
    <property type="entry name" value="Sel_put"/>
</dbReference>
<proteinExistence type="predicted"/>
<gene>
    <name evidence="1" type="ORF">ACFOVU_10850</name>
</gene>
<protein>
    <submittedName>
        <fullName evidence="1">YbdD/YjiX family protein</fullName>
    </submittedName>
</protein>
<sequence length="82" mass="8858">MSGSTDGRAAPEGGGPAPLRARIAAALADAWQVARGISGERAYEIYLAHHHREHPGTPPMTERAFWRHHTDKGDTQPGSRCC</sequence>